<evidence type="ECO:0000313" key="1">
    <source>
        <dbReference type="EMBL" id="XDU66722.1"/>
    </source>
</evidence>
<reference evidence="1" key="1">
    <citation type="submission" date="2024-07" db="EMBL/GenBank/DDBJ databases">
        <authorList>
            <person name="Li X.-J."/>
            <person name="Wang X."/>
        </authorList>
    </citation>
    <scope>NUCLEOTIDE SEQUENCE</scope>
    <source>
        <strain evidence="1">HSP-334</strain>
    </source>
</reference>
<protein>
    <submittedName>
        <fullName evidence="1">Uncharacterized protein</fullName>
    </submittedName>
</protein>
<dbReference type="KEGG" id="lrug:AB8B22_10150"/>
<organism evidence="1">
    <name type="scientific">Leptotrichia rugosa</name>
    <dbReference type="NCBI Taxonomy" id="3239302"/>
    <lineage>
        <taxon>Bacteria</taxon>
        <taxon>Fusobacteriati</taxon>
        <taxon>Fusobacteriota</taxon>
        <taxon>Fusobacteriia</taxon>
        <taxon>Fusobacteriales</taxon>
        <taxon>Leptotrichiaceae</taxon>
        <taxon>Leptotrichia</taxon>
    </lineage>
</organism>
<dbReference type="EMBL" id="CP165644">
    <property type="protein sequence ID" value="XDU66722.1"/>
    <property type="molecule type" value="Genomic_DNA"/>
</dbReference>
<gene>
    <name evidence="1" type="ORF">AB8B22_10150</name>
</gene>
<dbReference type="RefSeq" id="WP_369711009.1">
    <property type="nucleotide sequence ID" value="NZ_CP165644.1"/>
</dbReference>
<sequence length="184" mass="22267">MNKVNKNIMVLIENLLLINKNIFADLLIDNFSSIIFEEVFFNNVKSNKSFFEKKIEIIAEIKKGNKKILKKLINFNNEYVKKNYLNLSEKKYLEEFRKIKIRKIFGRGINPEQMILYILTTNDMEEYLDFFKKEYLNLRQNLCEESGKIFEKAPFLKKIFKSKNFQKEFENYLDIKFKNIKKEI</sequence>
<name>A0AB39VHF5_9FUSO</name>
<proteinExistence type="predicted"/>
<dbReference type="AlphaFoldDB" id="A0AB39VHF5"/>
<accession>A0AB39VHF5</accession>